<organism evidence="2 3">
    <name type="scientific">Chloropicon primus</name>
    <dbReference type="NCBI Taxonomy" id="1764295"/>
    <lineage>
        <taxon>Eukaryota</taxon>
        <taxon>Viridiplantae</taxon>
        <taxon>Chlorophyta</taxon>
        <taxon>Chloropicophyceae</taxon>
        <taxon>Chloropicales</taxon>
        <taxon>Chloropicaceae</taxon>
        <taxon>Chloropicon</taxon>
    </lineage>
</organism>
<keyword evidence="1" id="KW-0732">Signal</keyword>
<feature type="chain" id="PRO_5022675641" evidence="1">
    <location>
        <begin position="17"/>
        <end position="317"/>
    </location>
</feature>
<proteinExistence type="predicted"/>
<evidence type="ECO:0000313" key="2">
    <source>
        <dbReference type="EMBL" id="QDZ26055.1"/>
    </source>
</evidence>
<evidence type="ECO:0000313" key="3">
    <source>
        <dbReference type="Proteomes" id="UP000316726"/>
    </source>
</evidence>
<gene>
    <name evidence="2" type="ORF">A3770_20p85730</name>
</gene>
<dbReference type="EMBL" id="CP031053">
    <property type="protein sequence ID" value="QDZ26055.1"/>
    <property type="molecule type" value="Genomic_DNA"/>
</dbReference>
<protein>
    <submittedName>
        <fullName evidence="2">Uncharacterized protein</fullName>
    </submittedName>
</protein>
<accession>A0A5B8N2G4</accession>
<dbReference type="AlphaFoldDB" id="A0A5B8N2G4"/>
<keyword evidence="3" id="KW-1185">Reference proteome</keyword>
<evidence type="ECO:0000256" key="1">
    <source>
        <dbReference type="SAM" id="SignalP"/>
    </source>
</evidence>
<sequence length="317" mass="33586">MALALSLVAAPAFVAADDDWINYASASSSASSTSSSIGAFTVSDSTTEAKGENAHADATADAEATSTFEAYDYDFGYLHDEYAMATSGSDASSHIDDGFIAQNADTTTHAETYGDYVIANAQGDAVADSKVKNDHPYEDEEDEWKSEAHADAKGIAGAGNNAIHMYGGNPNGYELGTFTYTDANAMSKGMNIENTADAKSNADAAVPIYYPVWKEDEHGWWGYDLEYVGDDTASSDSTSYAFANINEMAVATADSQGTVMTSTSGGPIGAGGSATADAEAKAKLWKKNGWVDPAPKWESHPYWKPRRGWIVREAEGK</sequence>
<reference evidence="2 3" key="1">
    <citation type="submission" date="2018-07" db="EMBL/GenBank/DDBJ databases">
        <title>The complete nuclear genome of the prasinophyte Chloropicon primus (CCMP1205).</title>
        <authorList>
            <person name="Pombert J.-F."/>
            <person name="Otis C."/>
            <person name="Turmel M."/>
            <person name="Lemieux C."/>
        </authorList>
    </citation>
    <scope>NUCLEOTIDE SEQUENCE [LARGE SCALE GENOMIC DNA]</scope>
    <source>
        <strain evidence="2 3">CCMP1205</strain>
    </source>
</reference>
<name>A0A5B8N2G4_9CHLO</name>
<dbReference type="Proteomes" id="UP000316726">
    <property type="component" value="Chromosome 20"/>
</dbReference>
<feature type="signal peptide" evidence="1">
    <location>
        <begin position="1"/>
        <end position="16"/>
    </location>
</feature>